<feature type="region of interest" description="Disordered" evidence="1">
    <location>
        <begin position="448"/>
        <end position="589"/>
    </location>
</feature>
<evidence type="ECO:0000256" key="1">
    <source>
        <dbReference type="SAM" id="MobiDB-lite"/>
    </source>
</evidence>
<feature type="transmembrane region" description="Helical" evidence="2">
    <location>
        <begin position="243"/>
        <end position="268"/>
    </location>
</feature>
<dbReference type="PANTHER" id="PTHR36424:SF1">
    <property type="entry name" value="LOW AFFINITY K(+) TRANSPORTER 1-RELATED"/>
    <property type="match status" value="1"/>
</dbReference>
<feature type="compositionally biased region" description="Low complexity" evidence="1">
    <location>
        <begin position="566"/>
        <end position="576"/>
    </location>
</feature>
<dbReference type="EMBL" id="ML178816">
    <property type="protein sequence ID" value="TFL05790.1"/>
    <property type="molecule type" value="Genomic_DNA"/>
</dbReference>
<feature type="transmembrane region" description="Helical" evidence="2">
    <location>
        <begin position="104"/>
        <end position="122"/>
    </location>
</feature>
<accession>A0A5C3QYC7</accession>
<dbReference type="Pfam" id="PF16944">
    <property type="entry name" value="KCH"/>
    <property type="match status" value="1"/>
</dbReference>
<keyword evidence="4" id="KW-1185">Reference proteome</keyword>
<evidence type="ECO:0000313" key="3">
    <source>
        <dbReference type="EMBL" id="TFL05790.1"/>
    </source>
</evidence>
<dbReference type="OrthoDB" id="2128042at2759"/>
<keyword evidence="2" id="KW-0812">Transmembrane</keyword>
<dbReference type="InterPro" id="IPR031606">
    <property type="entry name" value="Kch1/2"/>
</dbReference>
<dbReference type="AlphaFoldDB" id="A0A5C3QYC7"/>
<proteinExistence type="predicted"/>
<evidence type="ECO:0000313" key="4">
    <source>
        <dbReference type="Proteomes" id="UP000305067"/>
    </source>
</evidence>
<organism evidence="3 4">
    <name type="scientific">Pterulicium gracile</name>
    <dbReference type="NCBI Taxonomy" id="1884261"/>
    <lineage>
        <taxon>Eukaryota</taxon>
        <taxon>Fungi</taxon>
        <taxon>Dikarya</taxon>
        <taxon>Basidiomycota</taxon>
        <taxon>Agaricomycotina</taxon>
        <taxon>Agaricomycetes</taxon>
        <taxon>Agaricomycetidae</taxon>
        <taxon>Agaricales</taxon>
        <taxon>Pleurotineae</taxon>
        <taxon>Pterulaceae</taxon>
        <taxon>Pterulicium</taxon>
    </lineage>
</organism>
<evidence type="ECO:0008006" key="5">
    <source>
        <dbReference type="Google" id="ProtNLM"/>
    </source>
</evidence>
<sequence>MCGTGPTWKREVVPDHKFDFVDTREFTDNGCGMRSKYLWLYLLVLKSFLVYILDIFSATTMLSTDRWSNEIFRDCNDKQTNNGTQSSNDDQKDKPKCIAVDFTVGKWLFVGCIIFSFLLLAYEARKTKKIIASRDISYAFTNVMANHYYSLRSYDHFCFFDHISNSTKLSDDFAFFVFFTFKDWKRLLLADAPRQTINALILYSVFLAVNADPKKDPRPWYNPVKYVDNELGLSTNILSVTTFFTVAVCAGSILLMLGAAICYIPLLFHIRGNLKEYCCHQVDKRISTVIKRRQKQRLADAAELAKKEARGDYSHLKNKNGELVGKPLPQPTLPNISLDDDLDSSSINTKQPPPSTYTQDYNNNYYYNSAEKMDYPPMPGYNQYAGDNPQYASSHGHYGADDKYYYQGGYEDDNASTANLALGAAPFAHQSAASGIDRMGSPMVPHQGAYDSRDVYQGRGGTPANDPYRGTTPANDPYRNGTPANDPYRGTDPANDPYRGATPANDPYRGATPANDPYRGAGQAVDAYRGTTPANDPYRGTTPTPQYHPTGYNDGYSNYGGAPNHGGQYQSNNGQYGNQGGGGGGGYAM</sequence>
<protein>
    <recommendedName>
        <fullName evidence="5">Vacuole protein</fullName>
    </recommendedName>
</protein>
<name>A0A5C3QYC7_9AGAR</name>
<gene>
    <name evidence="3" type="ORF">BDV98DRAFT_601117</name>
</gene>
<feature type="compositionally biased region" description="Gly residues" evidence="1">
    <location>
        <begin position="577"/>
        <end position="589"/>
    </location>
</feature>
<dbReference type="PANTHER" id="PTHR36424">
    <property type="entry name" value="PHEROMONE-REGULATED MEMBRANE PROTEIN 6"/>
    <property type="match status" value="1"/>
</dbReference>
<evidence type="ECO:0000256" key="2">
    <source>
        <dbReference type="SAM" id="Phobius"/>
    </source>
</evidence>
<reference evidence="3 4" key="1">
    <citation type="journal article" date="2019" name="Nat. Ecol. Evol.">
        <title>Megaphylogeny resolves global patterns of mushroom evolution.</title>
        <authorList>
            <person name="Varga T."/>
            <person name="Krizsan K."/>
            <person name="Foldi C."/>
            <person name="Dima B."/>
            <person name="Sanchez-Garcia M."/>
            <person name="Sanchez-Ramirez S."/>
            <person name="Szollosi G.J."/>
            <person name="Szarkandi J.G."/>
            <person name="Papp V."/>
            <person name="Albert L."/>
            <person name="Andreopoulos W."/>
            <person name="Angelini C."/>
            <person name="Antonin V."/>
            <person name="Barry K.W."/>
            <person name="Bougher N.L."/>
            <person name="Buchanan P."/>
            <person name="Buyck B."/>
            <person name="Bense V."/>
            <person name="Catcheside P."/>
            <person name="Chovatia M."/>
            <person name="Cooper J."/>
            <person name="Damon W."/>
            <person name="Desjardin D."/>
            <person name="Finy P."/>
            <person name="Geml J."/>
            <person name="Haridas S."/>
            <person name="Hughes K."/>
            <person name="Justo A."/>
            <person name="Karasinski D."/>
            <person name="Kautmanova I."/>
            <person name="Kiss B."/>
            <person name="Kocsube S."/>
            <person name="Kotiranta H."/>
            <person name="LaButti K.M."/>
            <person name="Lechner B.E."/>
            <person name="Liimatainen K."/>
            <person name="Lipzen A."/>
            <person name="Lukacs Z."/>
            <person name="Mihaltcheva S."/>
            <person name="Morgado L.N."/>
            <person name="Niskanen T."/>
            <person name="Noordeloos M.E."/>
            <person name="Ohm R.A."/>
            <person name="Ortiz-Santana B."/>
            <person name="Ovrebo C."/>
            <person name="Racz N."/>
            <person name="Riley R."/>
            <person name="Savchenko A."/>
            <person name="Shiryaev A."/>
            <person name="Soop K."/>
            <person name="Spirin V."/>
            <person name="Szebenyi C."/>
            <person name="Tomsovsky M."/>
            <person name="Tulloss R.E."/>
            <person name="Uehling J."/>
            <person name="Grigoriev I.V."/>
            <person name="Vagvolgyi C."/>
            <person name="Papp T."/>
            <person name="Martin F.M."/>
            <person name="Miettinen O."/>
            <person name="Hibbett D.S."/>
            <person name="Nagy L.G."/>
        </authorList>
    </citation>
    <scope>NUCLEOTIDE SEQUENCE [LARGE SCALE GENOMIC DNA]</scope>
    <source>
        <strain evidence="3 4">CBS 309.79</strain>
    </source>
</reference>
<feature type="transmembrane region" description="Helical" evidence="2">
    <location>
        <begin position="38"/>
        <end position="58"/>
    </location>
</feature>
<dbReference type="GO" id="GO:0015079">
    <property type="term" value="F:potassium ion transmembrane transporter activity"/>
    <property type="evidence" value="ECO:0007669"/>
    <property type="project" value="InterPro"/>
</dbReference>
<keyword evidence="2" id="KW-0472">Membrane</keyword>
<feature type="region of interest" description="Disordered" evidence="1">
    <location>
        <begin position="316"/>
        <end position="362"/>
    </location>
</feature>
<dbReference type="Proteomes" id="UP000305067">
    <property type="component" value="Unassembled WGS sequence"/>
</dbReference>
<keyword evidence="2" id="KW-1133">Transmembrane helix</keyword>
<dbReference type="GO" id="GO:0005886">
    <property type="term" value="C:plasma membrane"/>
    <property type="evidence" value="ECO:0007669"/>
    <property type="project" value="InterPro"/>
</dbReference>